<dbReference type="Proteomes" id="UP000703590">
    <property type="component" value="Unassembled WGS sequence"/>
</dbReference>
<dbReference type="PANTHER" id="PTHR21600:SF44">
    <property type="entry name" value="RIBOSOMAL LARGE SUBUNIT PSEUDOURIDINE SYNTHASE D"/>
    <property type="match status" value="1"/>
</dbReference>
<accession>A0ABS2WQW4</accession>
<comment type="caution">
    <text evidence="7">The sequence shown here is derived from an EMBL/GenBank/DDBJ whole genome shotgun (WGS) entry which is preliminary data.</text>
</comment>
<reference evidence="7" key="1">
    <citation type="submission" date="2021-02" db="EMBL/GenBank/DDBJ databases">
        <title>Sulfurospirillum tamanensis sp. nov.</title>
        <authorList>
            <person name="Frolova A."/>
            <person name="Merkel A."/>
            <person name="Slobodkin A."/>
        </authorList>
    </citation>
    <scope>NUCLEOTIDE SEQUENCE</scope>
    <source>
        <strain evidence="7">T05b</strain>
    </source>
</reference>
<comment type="similarity">
    <text evidence="2">Belongs to the pseudouridine synthase RluA family.</text>
</comment>
<name>A0ABS2WQW4_9BACT</name>
<evidence type="ECO:0000313" key="7">
    <source>
        <dbReference type="EMBL" id="MBN2964064.1"/>
    </source>
</evidence>
<dbReference type="CDD" id="cd02869">
    <property type="entry name" value="PseudoU_synth_RluA_like"/>
    <property type="match status" value="1"/>
</dbReference>
<organism evidence="7 8">
    <name type="scientific">Sulfurospirillum tamanense</name>
    <dbReference type="NCBI Taxonomy" id="2813362"/>
    <lineage>
        <taxon>Bacteria</taxon>
        <taxon>Pseudomonadati</taxon>
        <taxon>Campylobacterota</taxon>
        <taxon>Epsilonproteobacteria</taxon>
        <taxon>Campylobacterales</taxon>
        <taxon>Sulfurospirillaceae</taxon>
        <taxon>Sulfurospirillum</taxon>
    </lineage>
</organism>
<dbReference type="RefSeq" id="WP_205458614.1">
    <property type="nucleotide sequence ID" value="NZ_JAFHKK010000007.1"/>
</dbReference>
<dbReference type="PROSITE" id="PS01129">
    <property type="entry name" value="PSI_RLU"/>
    <property type="match status" value="1"/>
</dbReference>
<sequence>MDVLGLGMKEAQRYVDRGRVYQDGVVITEKNQRLVGLVDVVVYVPESQGLNPCFEEEDFALFDKPSGLLVHPTSRKTTYSLYDEILHHFGEEAKIVHRLDRETSGLILVAKHKKAEVALKQCFEKRQVAKTYLALVRGQMREPLHVNAPLLNNQDYSDIKLRMVVDERGKPSQTDFEPLSYFPDIDATLVKATPHTGRQHQIRVHLFHVKHPILGDPLYGVPTWVSERYLDEVLALEERLEWMGANRLLLHANTLAFTFEEKNYTFASLQDTAALFYAFGKEKNAYNFMQ</sequence>
<evidence type="ECO:0000259" key="6">
    <source>
        <dbReference type="Pfam" id="PF00849"/>
    </source>
</evidence>
<keyword evidence="8" id="KW-1185">Reference proteome</keyword>
<evidence type="ECO:0000313" key="8">
    <source>
        <dbReference type="Proteomes" id="UP000703590"/>
    </source>
</evidence>
<evidence type="ECO:0000256" key="2">
    <source>
        <dbReference type="ARBA" id="ARBA00010876"/>
    </source>
</evidence>
<evidence type="ECO:0000256" key="5">
    <source>
        <dbReference type="ARBA" id="ARBA00033164"/>
    </source>
</evidence>
<dbReference type="InterPro" id="IPR006145">
    <property type="entry name" value="PsdUridine_synth_RsuA/RluA"/>
</dbReference>
<dbReference type="InterPro" id="IPR050188">
    <property type="entry name" value="RluA_PseudoU_synthase"/>
</dbReference>
<dbReference type="InterPro" id="IPR020103">
    <property type="entry name" value="PsdUridine_synth_cat_dom_sf"/>
</dbReference>
<feature type="domain" description="Pseudouridine synthase RsuA/RluA-like" evidence="6">
    <location>
        <begin position="59"/>
        <end position="206"/>
    </location>
</feature>
<dbReference type="Pfam" id="PF00849">
    <property type="entry name" value="PseudoU_synth_2"/>
    <property type="match status" value="1"/>
</dbReference>
<dbReference type="Gene3D" id="3.30.2350.10">
    <property type="entry name" value="Pseudouridine synthase"/>
    <property type="match status" value="1"/>
</dbReference>
<dbReference type="InterPro" id="IPR006224">
    <property type="entry name" value="PsdUridine_synth_RluA-like_CS"/>
</dbReference>
<keyword evidence="3" id="KW-0413">Isomerase</keyword>
<dbReference type="SUPFAM" id="SSF55120">
    <property type="entry name" value="Pseudouridine synthase"/>
    <property type="match status" value="1"/>
</dbReference>
<dbReference type="PANTHER" id="PTHR21600">
    <property type="entry name" value="MITOCHONDRIAL RNA PSEUDOURIDINE SYNTHASE"/>
    <property type="match status" value="1"/>
</dbReference>
<proteinExistence type="inferred from homology"/>
<comment type="catalytic activity">
    <reaction evidence="1">
        <text>a uridine in RNA = a pseudouridine in RNA</text>
        <dbReference type="Rhea" id="RHEA:48348"/>
        <dbReference type="Rhea" id="RHEA-COMP:12068"/>
        <dbReference type="Rhea" id="RHEA-COMP:12069"/>
        <dbReference type="ChEBI" id="CHEBI:65314"/>
        <dbReference type="ChEBI" id="CHEBI:65315"/>
    </reaction>
</comment>
<reference evidence="7" key="2">
    <citation type="submission" date="2021-02" db="EMBL/GenBank/DDBJ databases">
        <authorList>
            <person name="Merkel A.Y."/>
        </authorList>
    </citation>
    <scope>NUCLEOTIDE SEQUENCE</scope>
    <source>
        <strain evidence="7">T05b</strain>
    </source>
</reference>
<evidence type="ECO:0000256" key="1">
    <source>
        <dbReference type="ARBA" id="ARBA00000073"/>
    </source>
</evidence>
<evidence type="ECO:0000256" key="3">
    <source>
        <dbReference type="ARBA" id="ARBA00023235"/>
    </source>
</evidence>
<protein>
    <recommendedName>
        <fullName evidence="4">RNA pseudouridylate synthase</fullName>
    </recommendedName>
    <alternativeName>
        <fullName evidence="5">RNA-uridine isomerase</fullName>
    </alternativeName>
</protein>
<dbReference type="EMBL" id="JAFHKK010000007">
    <property type="protein sequence ID" value="MBN2964064.1"/>
    <property type="molecule type" value="Genomic_DNA"/>
</dbReference>
<gene>
    <name evidence="7" type="ORF">JWV37_04650</name>
</gene>
<evidence type="ECO:0000256" key="4">
    <source>
        <dbReference type="ARBA" id="ARBA00031870"/>
    </source>
</evidence>